<accession>A0A840S3E6</accession>
<organism evidence="2 3">
    <name type="scientific">Inhella inkyongensis</name>
    <dbReference type="NCBI Taxonomy" id="392593"/>
    <lineage>
        <taxon>Bacteria</taxon>
        <taxon>Pseudomonadati</taxon>
        <taxon>Pseudomonadota</taxon>
        <taxon>Betaproteobacteria</taxon>
        <taxon>Burkholderiales</taxon>
        <taxon>Sphaerotilaceae</taxon>
        <taxon>Inhella</taxon>
    </lineage>
</organism>
<dbReference type="EMBL" id="JACHHO010000002">
    <property type="protein sequence ID" value="MBB5204855.1"/>
    <property type="molecule type" value="Genomic_DNA"/>
</dbReference>
<name>A0A840S3E6_9BURK</name>
<dbReference type="AlphaFoldDB" id="A0A840S3E6"/>
<evidence type="ECO:0000256" key="1">
    <source>
        <dbReference type="SAM" id="SignalP"/>
    </source>
</evidence>
<keyword evidence="3" id="KW-1185">Reference proteome</keyword>
<protein>
    <submittedName>
        <fullName evidence="2">Uncharacterized protein</fullName>
    </submittedName>
</protein>
<gene>
    <name evidence="2" type="ORF">HNQ51_002169</name>
</gene>
<dbReference type="Proteomes" id="UP000554837">
    <property type="component" value="Unassembled WGS sequence"/>
</dbReference>
<proteinExistence type="predicted"/>
<keyword evidence="1" id="KW-0732">Signal</keyword>
<evidence type="ECO:0000313" key="3">
    <source>
        <dbReference type="Proteomes" id="UP000554837"/>
    </source>
</evidence>
<feature type="signal peptide" evidence="1">
    <location>
        <begin position="1"/>
        <end position="26"/>
    </location>
</feature>
<evidence type="ECO:0000313" key="2">
    <source>
        <dbReference type="EMBL" id="MBB5204855.1"/>
    </source>
</evidence>
<dbReference type="RefSeq" id="WP_138855506.1">
    <property type="nucleotide sequence ID" value="NZ_CP040709.1"/>
</dbReference>
<comment type="caution">
    <text evidence="2">The sequence shown here is derived from an EMBL/GenBank/DDBJ whole genome shotgun (WGS) entry which is preliminary data.</text>
</comment>
<reference evidence="2 3" key="1">
    <citation type="submission" date="2020-08" db="EMBL/GenBank/DDBJ databases">
        <title>Genomic Encyclopedia of Type Strains, Phase IV (KMG-IV): sequencing the most valuable type-strain genomes for metagenomic binning, comparative biology and taxonomic classification.</title>
        <authorList>
            <person name="Goeker M."/>
        </authorList>
    </citation>
    <scope>NUCLEOTIDE SEQUENCE [LARGE SCALE GENOMIC DNA]</scope>
    <source>
        <strain evidence="2 3">DSM 23958</strain>
    </source>
</reference>
<feature type="chain" id="PRO_5032633008" evidence="1">
    <location>
        <begin position="27"/>
        <end position="114"/>
    </location>
</feature>
<sequence length="114" mass="11926">MRTLPTLCRQLLLVLLCALLSLRGAAAGVPAEAFGPSRAAAACHEMAGTDPAWTNQSELEAVHHCMAHGPCCLPLMLSVSVLPDRACTASEQVLLHPLLAAPQASPEPLDRPPS</sequence>